<proteinExistence type="predicted"/>
<dbReference type="KEGG" id="xtr:100492035"/>
<dbReference type="OMA" id="FEDAICP"/>
<gene>
    <name evidence="4" type="primary">c10h17orf75</name>
    <name evidence="1 3" type="synonym">c17orf75</name>
</gene>
<dbReference type="AlphaFoldDB" id="A0A803JNA4"/>
<dbReference type="GeneTree" id="ENSGT00390000005481"/>
<reference evidence="1" key="1">
    <citation type="journal article" date="2010" name="Science">
        <title>The genome of the Western clawed frog Xenopus tropicalis.</title>
        <authorList>
            <person name="Hellsten U."/>
            <person name="Harland R.M."/>
            <person name="Gilchrist M.J."/>
            <person name="Hendrix D."/>
            <person name="Jurka J."/>
            <person name="Kapitonov V."/>
            <person name="Ovcharenko I."/>
            <person name="Putnam N.H."/>
            <person name="Shu S."/>
            <person name="Taher L."/>
            <person name="Blitz I.L."/>
            <person name="Blumberg B."/>
            <person name="Dichmann D.S."/>
            <person name="Dubchak I."/>
            <person name="Amaya E."/>
            <person name="Detter J.C."/>
            <person name="Fletcher R."/>
            <person name="Gerhard D.S."/>
            <person name="Goodstein D."/>
            <person name="Graves T."/>
            <person name="Grigoriev I.V."/>
            <person name="Grimwood J."/>
            <person name="Kawashima T."/>
            <person name="Lindquist E."/>
            <person name="Lucas S.M."/>
            <person name="Mead P.E."/>
            <person name="Mitros T."/>
            <person name="Ogino H."/>
            <person name="Ohta Y."/>
            <person name="Poliakov A.V."/>
            <person name="Pollet N."/>
            <person name="Robert J."/>
            <person name="Salamov A."/>
            <person name="Sater A.K."/>
            <person name="Schmutz J."/>
            <person name="Terry A."/>
            <person name="Vize P.D."/>
            <person name="Warren W.C."/>
            <person name="Wells D."/>
            <person name="Wills A."/>
            <person name="Wilson R.K."/>
            <person name="Zimmerman L.B."/>
            <person name="Zorn A.M."/>
            <person name="Grainger R."/>
            <person name="Grammer T."/>
            <person name="Khokha M.K."/>
            <person name="Richardson P.M."/>
            <person name="Rokhsar D.S."/>
        </authorList>
    </citation>
    <scope>NUCLEOTIDE SEQUENCE [LARGE SCALE GENOMIC DNA]</scope>
    <source>
        <strain evidence="1">Nigerian</strain>
    </source>
</reference>
<accession>A0A803JNA4</accession>
<evidence type="ECO:0000313" key="3">
    <source>
        <dbReference type="RefSeq" id="XP_031750151.1"/>
    </source>
</evidence>
<protein>
    <submittedName>
        <fullName evidence="1">Chromosome 17 open reading frame 75</fullName>
    </submittedName>
    <submittedName>
        <fullName evidence="3">Protein Njmu-R1</fullName>
    </submittedName>
</protein>
<dbReference type="PANTHER" id="PTHR14416">
    <property type="entry name" value="PROTEIN NJMU-R1"/>
    <property type="match status" value="1"/>
</dbReference>
<dbReference type="PANTHER" id="PTHR14416:SF2">
    <property type="entry name" value="PROTEIN NJMU-R1"/>
    <property type="match status" value="1"/>
</dbReference>
<evidence type="ECO:0000313" key="2">
    <source>
        <dbReference type="Proteomes" id="UP000008143"/>
    </source>
</evidence>
<dbReference type="Xenbase" id="XB-GENE-939977">
    <property type="gene designation" value="c10h17orf75"/>
</dbReference>
<name>A0A803JNA4_XENTR</name>
<dbReference type="Pfam" id="PF15053">
    <property type="entry name" value="Njmu-R1"/>
    <property type="match status" value="1"/>
</dbReference>
<keyword evidence="2" id="KW-1185">Reference proteome</keyword>
<dbReference type="Ensembl" id="ENSXETT00000119510">
    <property type="protein sequence ID" value="ENSXETP00000109476"/>
    <property type="gene ID" value="ENSXETG00000047294"/>
</dbReference>
<dbReference type="InterPro" id="IPR028280">
    <property type="entry name" value="Njmu-R1"/>
</dbReference>
<dbReference type="Proteomes" id="UP000008143">
    <property type="component" value="Chromosome 10"/>
</dbReference>
<reference evidence="3" key="3">
    <citation type="submission" date="2025-04" db="UniProtKB">
        <authorList>
            <consortium name="RefSeq"/>
        </authorList>
    </citation>
    <scope>IDENTIFICATION</scope>
    <source>
        <strain evidence="3">Nigerian</strain>
        <tissue evidence="3">Liver and blood</tissue>
    </source>
</reference>
<sequence length="441" mass="48999">MRASHQQVAPRLRYSDTSERFYPDPALGGRRISCGPILFTASWEMLQTQSSLAESVDGEELRVEEGILEGNGDLRPSSTAFHSLYIYLPGGDSQPGTDTEDGSSASLSGDAACTDDFSLSLVDTNLPSESELELRSFVSKRLSRGALFEGMGNVASVELSSTEYSMGCFYCLLQEDKVGEAAEAELSAPPPEYIVCFLAGSEKGLDLFRLELDKYAEALKAKLDPQMSNLETDIRPHLCSWFEASVQPIQRVVHLFQEKLAYLLHAALSYTPVEVRNADDRTQGDISRFLGMAGLQGLVQEGTMASLCVAMTEEEQRALIVDCSDSQPQILHAVSNKFCEDWMQIVTHSPDGGNPFLFRQRLENFKLKAIQDMNNLKRLIRQAEMSHYALFRCYAFLRNCGNGDILLKIVRVEHAEMPEASSVLRVLEEFIQEDGFSAHNC</sequence>
<evidence type="ECO:0000313" key="4">
    <source>
        <dbReference type="Xenbase" id="XB-GENE-939977"/>
    </source>
</evidence>
<organism evidence="1">
    <name type="scientific">Xenopus tropicalis</name>
    <name type="common">Western clawed frog</name>
    <name type="synonym">Silurana tropicalis</name>
    <dbReference type="NCBI Taxonomy" id="8364"/>
    <lineage>
        <taxon>Eukaryota</taxon>
        <taxon>Metazoa</taxon>
        <taxon>Chordata</taxon>
        <taxon>Craniata</taxon>
        <taxon>Vertebrata</taxon>
        <taxon>Euteleostomi</taxon>
        <taxon>Amphibia</taxon>
        <taxon>Batrachia</taxon>
        <taxon>Anura</taxon>
        <taxon>Pipoidea</taxon>
        <taxon>Pipidae</taxon>
        <taxon>Xenopodinae</taxon>
        <taxon>Xenopus</taxon>
        <taxon>Silurana</taxon>
    </lineage>
</organism>
<dbReference type="OrthoDB" id="20238at2759"/>
<dbReference type="AGR" id="Xenbase:XB-GENE-939977"/>
<reference evidence="1" key="2">
    <citation type="submission" date="2021-03" db="UniProtKB">
        <authorList>
            <consortium name="Ensembl"/>
        </authorList>
    </citation>
    <scope>IDENTIFICATION</scope>
</reference>
<dbReference type="GO" id="GO:0099041">
    <property type="term" value="P:vesicle tethering to Golgi"/>
    <property type="evidence" value="ECO:0000318"/>
    <property type="project" value="GO_Central"/>
</dbReference>
<evidence type="ECO:0000313" key="1">
    <source>
        <dbReference type="Ensembl" id="ENSXETP00000109476"/>
    </source>
</evidence>
<dbReference type="RefSeq" id="XP_031750151.1">
    <property type="nucleotide sequence ID" value="XM_031894291.1"/>
</dbReference>
<dbReference type="GO" id="GO:0005802">
    <property type="term" value="C:trans-Golgi network"/>
    <property type="evidence" value="ECO:0000318"/>
    <property type="project" value="GO_Central"/>
</dbReference>